<proteinExistence type="predicted"/>
<name>A0A6A4S6B9_SCOMX</name>
<feature type="region of interest" description="Disordered" evidence="1">
    <location>
        <begin position="80"/>
        <end position="105"/>
    </location>
</feature>
<dbReference type="EMBL" id="VEVO01000018">
    <property type="protein sequence ID" value="KAF0027728.1"/>
    <property type="molecule type" value="Genomic_DNA"/>
</dbReference>
<evidence type="ECO:0000313" key="2">
    <source>
        <dbReference type="EMBL" id="KAF0027728.1"/>
    </source>
</evidence>
<protein>
    <submittedName>
        <fullName evidence="2">Uncharacterized protein</fullName>
    </submittedName>
</protein>
<gene>
    <name evidence="2" type="ORF">F2P81_020469</name>
</gene>
<evidence type="ECO:0000313" key="3">
    <source>
        <dbReference type="Proteomes" id="UP000438429"/>
    </source>
</evidence>
<dbReference type="Proteomes" id="UP000438429">
    <property type="component" value="Unassembled WGS sequence"/>
</dbReference>
<evidence type="ECO:0000256" key="1">
    <source>
        <dbReference type="SAM" id="MobiDB-lite"/>
    </source>
</evidence>
<comment type="caution">
    <text evidence="2">The sequence shown here is derived from an EMBL/GenBank/DDBJ whole genome shotgun (WGS) entry which is preliminary data.</text>
</comment>
<sequence>MCERPSQLHHEILSSFFYELGFYLHNTSVKLDQTLWTDAVNHVSRTAPMLASQSTSAGLNLCGVTNLGLDVSQRFIRESESNEIKSGCDELSRDLSEPDFKVKRP</sequence>
<organism evidence="2 3">
    <name type="scientific">Scophthalmus maximus</name>
    <name type="common">Turbot</name>
    <name type="synonym">Psetta maxima</name>
    <dbReference type="NCBI Taxonomy" id="52904"/>
    <lineage>
        <taxon>Eukaryota</taxon>
        <taxon>Metazoa</taxon>
        <taxon>Chordata</taxon>
        <taxon>Craniata</taxon>
        <taxon>Vertebrata</taxon>
        <taxon>Euteleostomi</taxon>
        <taxon>Actinopterygii</taxon>
        <taxon>Neopterygii</taxon>
        <taxon>Teleostei</taxon>
        <taxon>Neoteleostei</taxon>
        <taxon>Acanthomorphata</taxon>
        <taxon>Carangaria</taxon>
        <taxon>Pleuronectiformes</taxon>
        <taxon>Pleuronectoidei</taxon>
        <taxon>Scophthalmidae</taxon>
        <taxon>Scophthalmus</taxon>
    </lineage>
</organism>
<reference evidence="2 3" key="1">
    <citation type="submission" date="2019-06" db="EMBL/GenBank/DDBJ databases">
        <title>Draft genomes of female and male turbot (Scophthalmus maximus).</title>
        <authorList>
            <person name="Xu H."/>
            <person name="Xu X.-W."/>
            <person name="Shao C."/>
            <person name="Chen S."/>
        </authorList>
    </citation>
    <scope>NUCLEOTIDE SEQUENCE [LARGE SCALE GENOMIC DNA]</scope>
    <source>
        <strain evidence="2">Ysfricsl-2016a</strain>
        <tissue evidence="2">Blood</tissue>
    </source>
</reference>
<dbReference type="AlphaFoldDB" id="A0A6A4S6B9"/>
<accession>A0A6A4S6B9</accession>